<dbReference type="NCBIfam" id="TIGR03422">
    <property type="entry name" value="mito_frataxin"/>
    <property type="match status" value="1"/>
</dbReference>
<dbReference type="PANTHER" id="PTHR16821">
    <property type="entry name" value="FRATAXIN"/>
    <property type="match status" value="1"/>
</dbReference>
<comment type="subcellular location">
    <subcellularLocation>
        <location evidence="1">Mitochondrion</location>
    </subcellularLocation>
</comment>
<accession>A0ABN8QRX7</accession>
<keyword evidence="10" id="KW-0406">Ion transport</keyword>
<comment type="similarity">
    <text evidence="2">Belongs to the frataxin family.</text>
</comment>
<evidence type="ECO:0000256" key="4">
    <source>
        <dbReference type="ARBA" id="ARBA00022434"/>
    </source>
</evidence>
<evidence type="ECO:0000256" key="3">
    <source>
        <dbReference type="ARBA" id="ARBA00013107"/>
    </source>
</evidence>
<dbReference type="SMART" id="SM01219">
    <property type="entry name" value="Frataxin_Cyay"/>
    <property type="match status" value="1"/>
</dbReference>
<dbReference type="InterPro" id="IPR017789">
    <property type="entry name" value="Frataxin"/>
</dbReference>
<gene>
    <name evidence="13" type="ORF">PLOB_00009732</name>
</gene>
<dbReference type="Proteomes" id="UP001159405">
    <property type="component" value="Unassembled WGS sequence"/>
</dbReference>
<sequence>MSLFGQRAFLLKRFYLKAFGVCLRILHNKSLLSTSCRRLYPSLIGTRAYTRPKLRPEVAPKQGARRFCTASSTLDDISYHNIADETLDAIAELFEDLGESPSSPTDYDVQLSDGVLTVNLGAGRGIYVINKQSPNKQIWLSSPTSGPKRYDFTSGTWMYAHDGVSLHSLLSSEISGVLGHEVDFTCLTYGAADEL</sequence>
<evidence type="ECO:0000256" key="10">
    <source>
        <dbReference type="ARBA" id="ARBA00023065"/>
    </source>
</evidence>
<evidence type="ECO:0000256" key="9">
    <source>
        <dbReference type="ARBA" id="ARBA00023004"/>
    </source>
</evidence>
<dbReference type="PROSITE" id="PS01344">
    <property type="entry name" value="FRATAXIN_1"/>
    <property type="match status" value="1"/>
</dbReference>
<dbReference type="CDD" id="cd00503">
    <property type="entry name" value="Frataxin"/>
    <property type="match status" value="1"/>
</dbReference>
<keyword evidence="9" id="KW-0408">Iron</keyword>
<evidence type="ECO:0000256" key="11">
    <source>
        <dbReference type="ARBA" id="ARBA00023128"/>
    </source>
</evidence>
<organism evidence="13 14">
    <name type="scientific">Porites lobata</name>
    <dbReference type="NCBI Taxonomy" id="104759"/>
    <lineage>
        <taxon>Eukaryota</taxon>
        <taxon>Metazoa</taxon>
        <taxon>Cnidaria</taxon>
        <taxon>Anthozoa</taxon>
        <taxon>Hexacorallia</taxon>
        <taxon>Scleractinia</taxon>
        <taxon>Fungiina</taxon>
        <taxon>Poritidae</taxon>
        <taxon>Porites</taxon>
    </lineage>
</organism>
<comment type="catalytic activity">
    <reaction evidence="12">
        <text>4 Fe(2+) + O2 + 4 H(+) = 4 Fe(3+) + 2 H2O</text>
        <dbReference type="Rhea" id="RHEA:11148"/>
        <dbReference type="ChEBI" id="CHEBI:15377"/>
        <dbReference type="ChEBI" id="CHEBI:15378"/>
        <dbReference type="ChEBI" id="CHEBI:15379"/>
        <dbReference type="ChEBI" id="CHEBI:29033"/>
        <dbReference type="ChEBI" id="CHEBI:29034"/>
        <dbReference type="EC" id="1.16.3.1"/>
    </reaction>
</comment>
<evidence type="ECO:0000256" key="5">
    <source>
        <dbReference type="ARBA" id="ARBA00022448"/>
    </source>
</evidence>
<dbReference type="PANTHER" id="PTHR16821:SF2">
    <property type="entry name" value="FRATAXIN, MITOCHONDRIAL"/>
    <property type="match status" value="1"/>
</dbReference>
<evidence type="ECO:0000313" key="14">
    <source>
        <dbReference type="Proteomes" id="UP001159405"/>
    </source>
</evidence>
<dbReference type="PRINTS" id="PR00904">
    <property type="entry name" value="FRATAXIN"/>
</dbReference>
<keyword evidence="11" id="KW-0496">Mitochondrion</keyword>
<dbReference type="InterPro" id="IPR036524">
    <property type="entry name" value="Frataxin/CyaY_sf"/>
</dbReference>
<dbReference type="Gene3D" id="3.30.920.10">
    <property type="entry name" value="Frataxin/CyaY"/>
    <property type="match status" value="1"/>
</dbReference>
<evidence type="ECO:0000313" key="13">
    <source>
        <dbReference type="EMBL" id="CAH3169329.1"/>
    </source>
</evidence>
<dbReference type="Pfam" id="PF01491">
    <property type="entry name" value="Frataxin_Cyay"/>
    <property type="match status" value="1"/>
</dbReference>
<keyword evidence="14" id="KW-1185">Reference proteome</keyword>
<dbReference type="EMBL" id="CALNXK010000149">
    <property type="protein sequence ID" value="CAH3169329.1"/>
    <property type="molecule type" value="Genomic_DNA"/>
</dbReference>
<protein>
    <recommendedName>
        <fullName evidence="3">ferroxidase</fullName>
        <ecNumber evidence="3">1.16.3.1</ecNumber>
    </recommendedName>
</protein>
<dbReference type="SUPFAM" id="SSF55387">
    <property type="entry name" value="Frataxin/Nqo15-like"/>
    <property type="match status" value="1"/>
</dbReference>
<dbReference type="EC" id="1.16.3.1" evidence="3"/>
<keyword evidence="7" id="KW-0809">Transit peptide</keyword>
<dbReference type="InterPro" id="IPR002908">
    <property type="entry name" value="Frataxin/CyaY"/>
</dbReference>
<evidence type="ECO:0000256" key="7">
    <source>
        <dbReference type="ARBA" id="ARBA00022946"/>
    </source>
</evidence>
<keyword evidence="4" id="KW-0409">Iron storage</keyword>
<name>A0ABN8QRX7_9CNID</name>
<dbReference type="PROSITE" id="PS50810">
    <property type="entry name" value="FRATAXIN_2"/>
    <property type="match status" value="1"/>
</dbReference>
<proteinExistence type="inferred from homology"/>
<keyword evidence="5" id="KW-0813">Transport</keyword>
<dbReference type="NCBIfam" id="TIGR03421">
    <property type="entry name" value="FeS_CyaY"/>
    <property type="match status" value="1"/>
</dbReference>
<evidence type="ECO:0000256" key="8">
    <source>
        <dbReference type="ARBA" id="ARBA00023002"/>
    </source>
</evidence>
<keyword evidence="6" id="KW-0410">Iron transport</keyword>
<evidence type="ECO:0000256" key="6">
    <source>
        <dbReference type="ARBA" id="ARBA00022496"/>
    </source>
</evidence>
<evidence type="ECO:0000256" key="12">
    <source>
        <dbReference type="ARBA" id="ARBA00047990"/>
    </source>
</evidence>
<comment type="caution">
    <text evidence="13">The sequence shown here is derived from an EMBL/GenBank/DDBJ whole genome shotgun (WGS) entry which is preliminary data.</text>
</comment>
<evidence type="ECO:0000256" key="1">
    <source>
        <dbReference type="ARBA" id="ARBA00004173"/>
    </source>
</evidence>
<reference evidence="13 14" key="1">
    <citation type="submission" date="2022-05" db="EMBL/GenBank/DDBJ databases">
        <authorList>
            <consortium name="Genoscope - CEA"/>
            <person name="William W."/>
        </authorList>
    </citation>
    <scope>NUCLEOTIDE SEQUENCE [LARGE SCALE GENOMIC DNA]</scope>
</reference>
<evidence type="ECO:0000256" key="2">
    <source>
        <dbReference type="ARBA" id="ARBA00008183"/>
    </source>
</evidence>
<keyword evidence="8" id="KW-0560">Oxidoreductase</keyword>
<dbReference type="InterPro" id="IPR020895">
    <property type="entry name" value="Frataxin_CS"/>
</dbReference>